<dbReference type="SMART" id="SM00855">
    <property type="entry name" value="PGAM"/>
    <property type="match status" value="1"/>
</dbReference>
<dbReference type="SUPFAM" id="SSF53254">
    <property type="entry name" value="Phosphoglycerate mutase-like"/>
    <property type="match status" value="1"/>
</dbReference>
<dbReference type="RefSeq" id="WP_227118821.1">
    <property type="nucleotide sequence ID" value="NZ_CALHHP010000017.1"/>
</dbReference>
<organism evidence="1">
    <name type="scientific">uncultured Desulfovibrio sp</name>
    <dbReference type="NCBI Taxonomy" id="167968"/>
    <lineage>
        <taxon>Bacteria</taxon>
        <taxon>Pseudomonadati</taxon>
        <taxon>Thermodesulfobacteriota</taxon>
        <taxon>Desulfovibrionia</taxon>
        <taxon>Desulfovibrionales</taxon>
        <taxon>Desulfovibrionaceae</taxon>
        <taxon>Desulfovibrio</taxon>
        <taxon>environmental samples</taxon>
    </lineage>
</organism>
<accession>A0A212K985</accession>
<dbReference type="CDD" id="cd07067">
    <property type="entry name" value="HP_PGM_like"/>
    <property type="match status" value="1"/>
</dbReference>
<dbReference type="AlphaFoldDB" id="A0A212K985"/>
<proteinExistence type="predicted"/>
<sequence length="191" mass="21231">MSGIWLVRHGMLPPNPERRMVGARDIPLSSAGREQIRLLARQFMPAVQGALGAVICSDLDRCRETAAILMEALPQGRPPLHVEPGLREINLGLWQGMTKAEIERAWPGAYAARGQDMAHFCPPHGESFMQAQRRALAAVARWRSFYPGATLLMVSHAGILGSLLAHYLALPLRDVLRIPQYYGCRAFVPEW</sequence>
<dbReference type="PANTHER" id="PTHR48100:SF1">
    <property type="entry name" value="HISTIDINE PHOSPHATASE FAMILY PROTEIN-RELATED"/>
    <property type="match status" value="1"/>
</dbReference>
<evidence type="ECO:0000313" key="1">
    <source>
        <dbReference type="EMBL" id="SBW08274.1"/>
    </source>
</evidence>
<dbReference type="Pfam" id="PF00300">
    <property type="entry name" value="His_Phos_1"/>
    <property type="match status" value="1"/>
</dbReference>
<dbReference type="InterPro" id="IPR029033">
    <property type="entry name" value="His_PPase_superfam"/>
</dbReference>
<reference evidence="1" key="1">
    <citation type="submission" date="2016-04" db="EMBL/GenBank/DDBJ databases">
        <authorList>
            <person name="Evans L.H."/>
            <person name="Alamgir A."/>
            <person name="Owens N."/>
            <person name="Weber N.D."/>
            <person name="Virtaneva K."/>
            <person name="Barbian K."/>
            <person name="Babar A."/>
            <person name="Rosenke K."/>
        </authorList>
    </citation>
    <scope>NUCLEOTIDE SEQUENCE</scope>
    <source>
        <strain evidence="1">92-2</strain>
    </source>
</reference>
<name>A0A212K985_9BACT</name>
<dbReference type="EMBL" id="FLUP01000001">
    <property type="protein sequence ID" value="SBW08274.1"/>
    <property type="molecule type" value="Genomic_DNA"/>
</dbReference>
<dbReference type="PIRSF" id="PIRSF000709">
    <property type="entry name" value="6PFK_2-Ptase"/>
    <property type="match status" value="1"/>
</dbReference>
<protein>
    <submittedName>
        <fullName evidence="1">Phosphoglycerate mutase</fullName>
    </submittedName>
</protein>
<dbReference type="Gene3D" id="3.40.50.1240">
    <property type="entry name" value="Phosphoglycerate mutase-like"/>
    <property type="match status" value="1"/>
</dbReference>
<dbReference type="InterPro" id="IPR013078">
    <property type="entry name" value="His_Pase_superF_clade-1"/>
</dbReference>
<gene>
    <name evidence="1" type="ORF">KM92DES2_12464</name>
</gene>
<dbReference type="GO" id="GO:0016791">
    <property type="term" value="F:phosphatase activity"/>
    <property type="evidence" value="ECO:0007669"/>
    <property type="project" value="TreeGrafter"/>
</dbReference>
<dbReference type="InterPro" id="IPR050275">
    <property type="entry name" value="PGM_Phosphatase"/>
</dbReference>
<dbReference type="GO" id="GO:0005737">
    <property type="term" value="C:cytoplasm"/>
    <property type="evidence" value="ECO:0007669"/>
    <property type="project" value="TreeGrafter"/>
</dbReference>
<dbReference type="PANTHER" id="PTHR48100">
    <property type="entry name" value="BROAD-SPECIFICITY PHOSPHATASE YOR283W-RELATED"/>
    <property type="match status" value="1"/>
</dbReference>